<evidence type="ECO:0000256" key="2">
    <source>
        <dbReference type="ARBA" id="ARBA00022692"/>
    </source>
</evidence>
<dbReference type="EMBL" id="JAELUP010000020">
    <property type="protein sequence ID" value="MBJ6361129.1"/>
    <property type="molecule type" value="Genomic_DNA"/>
</dbReference>
<feature type="transmembrane region" description="Helical" evidence="5">
    <location>
        <begin position="221"/>
        <end position="242"/>
    </location>
</feature>
<organism evidence="7 8">
    <name type="scientific">Paenibacillus roseus</name>
    <dbReference type="NCBI Taxonomy" id="2798579"/>
    <lineage>
        <taxon>Bacteria</taxon>
        <taxon>Bacillati</taxon>
        <taxon>Bacillota</taxon>
        <taxon>Bacilli</taxon>
        <taxon>Bacillales</taxon>
        <taxon>Paenibacillaceae</taxon>
        <taxon>Paenibacillus</taxon>
    </lineage>
</organism>
<evidence type="ECO:0000256" key="4">
    <source>
        <dbReference type="ARBA" id="ARBA00023136"/>
    </source>
</evidence>
<proteinExistence type="inferred from homology"/>
<gene>
    <name evidence="7" type="ORF">JFN88_07345</name>
</gene>
<keyword evidence="8" id="KW-1185">Reference proteome</keyword>
<accession>A0A934J3T9</accession>
<dbReference type="InterPro" id="IPR013525">
    <property type="entry name" value="ABC2_TM"/>
</dbReference>
<evidence type="ECO:0000256" key="3">
    <source>
        <dbReference type="ARBA" id="ARBA00022989"/>
    </source>
</evidence>
<keyword evidence="3 5" id="KW-1133">Transmembrane helix</keyword>
<protein>
    <recommendedName>
        <fullName evidence="5">Transport permease protein</fullName>
    </recommendedName>
</protein>
<feature type="transmembrane region" description="Helical" evidence="5">
    <location>
        <begin position="54"/>
        <end position="76"/>
    </location>
</feature>
<name>A0A934J3T9_9BACL</name>
<reference evidence="7" key="1">
    <citation type="submission" date="2020-12" db="EMBL/GenBank/DDBJ databases">
        <authorList>
            <person name="Huq M.A."/>
        </authorList>
    </citation>
    <scope>NUCLEOTIDE SEQUENCE</scope>
    <source>
        <strain evidence="7">MAHUQ-46</strain>
    </source>
</reference>
<keyword evidence="4 5" id="KW-0472">Membrane</keyword>
<dbReference type="InterPro" id="IPR047817">
    <property type="entry name" value="ABC2_TM_bact-type"/>
</dbReference>
<keyword evidence="2 5" id="KW-0812">Transmembrane</keyword>
<dbReference type="GO" id="GO:0140359">
    <property type="term" value="F:ABC-type transporter activity"/>
    <property type="evidence" value="ECO:0007669"/>
    <property type="project" value="InterPro"/>
</dbReference>
<keyword evidence="5" id="KW-1003">Cell membrane</keyword>
<dbReference type="PIRSF" id="PIRSF006648">
    <property type="entry name" value="DrrB"/>
    <property type="match status" value="1"/>
</dbReference>
<feature type="domain" description="ABC transmembrane type-2" evidence="6">
    <location>
        <begin position="20"/>
        <end position="245"/>
    </location>
</feature>
<dbReference type="Pfam" id="PF01061">
    <property type="entry name" value="ABC2_membrane"/>
    <property type="match status" value="1"/>
</dbReference>
<keyword evidence="5" id="KW-0813">Transport</keyword>
<feature type="transmembrane region" description="Helical" evidence="5">
    <location>
        <begin position="20"/>
        <end position="42"/>
    </location>
</feature>
<dbReference type="PANTHER" id="PTHR43027">
    <property type="entry name" value="DOXORUBICIN RESISTANCE ABC TRANSPORTER PERMEASE PROTEIN DRRC-RELATED"/>
    <property type="match status" value="1"/>
</dbReference>
<evidence type="ECO:0000313" key="8">
    <source>
        <dbReference type="Proteomes" id="UP000640274"/>
    </source>
</evidence>
<evidence type="ECO:0000313" key="7">
    <source>
        <dbReference type="EMBL" id="MBJ6361129.1"/>
    </source>
</evidence>
<dbReference type="InterPro" id="IPR000412">
    <property type="entry name" value="ABC_2_transport"/>
</dbReference>
<feature type="transmembrane region" description="Helical" evidence="5">
    <location>
        <begin position="132"/>
        <end position="156"/>
    </location>
</feature>
<dbReference type="InterPro" id="IPR052902">
    <property type="entry name" value="ABC-2_transporter"/>
</dbReference>
<comment type="similarity">
    <text evidence="5">Belongs to the ABC-2 integral membrane protein family.</text>
</comment>
<comment type="subcellular location">
    <subcellularLocation>
        <location evidence="5">Cell membrane</location>
        <topology evidence="5">Multi-pass membrane protein</topology>
    </subcellularLocation>
    <subcellularLocation>
        <location evidence="1">Membrane</location>
        <topology evidence="1">Multi-pass membrane protein</topology>
    </subcellularLocation>
</comment>
<sequence>MQAMLTHTKMEMRMFFREIIGLFFVFVMPALCFYFFGSMFGTRQYGDMTYFDRYIPGMIGVILFTAGFFIIGLQVVIDREKGVYKRLKGTPLKPAYVFQAILTKGFFAVFAGALEIILIAKYAFGAPVSGHLLQFLLSLVFSSVTFFAIGFVVASIARRFQSAMAIGFAAMYPMMFLSGATIPLDNLPSGLQAVSNFIPLKYAVELMQNGWMGQLFTASSLWDAVVLGSILVVGVIFSIRFFRWDTE</sequence>
<feature type="transmembrane region" description="Helical" evidence="5">
    <location>
        <begin position="163"/>
        <end position="182"/>
    </location>
</feature>
<dbReference type="PANTHER" id="PTHR43027:SF2">
    <property type="entry name" value="TRANSPORT PERMEASE PROTEIN"/>
    <property type="match status" value="1"/>
</dbReference>
<dbReference type="PROSITE" id="PS51012">
    <property type="entry name" value="ABC_TM2"/>
    <property type="match status" value="1"/>
</dbReference>
<dbReference type="GO" id="GO:0043190">
    <property type="term" value="C:ATP-binding cassette (ABC) transporter complex"/>
    <property type="evidence" value="ECO:0007669"/>
    <property type="project" value="InterPro"/>
</dbReference>
<dbReference type="AlphaFoldDB" id="A0A934J3T9"/>
<feature type="transmembrane region" description="Helical" evidence="5">
    <location>
        <begin position="96"/>
        <end position="120"/>
    </location>
</feature>
<comment type="caution">
    <text evidence="7">The sequence shown here is derived from an EMBL/GenBank/DDBJ whole genome shotgun (WGS) entry which is preliminary data.</text>
</comment>
<evidence type="ECO:0000259" key="6">
    <source>
        <dbReference type="PROSITE" id="PS51012"/>
    </source>
</evidence>
<evidence type="ECO:0000256" key="5">
    <source>
        <dbReference type="RuleBase" id="RU361157"/>
    </source>
</evidence>
<dbReference type="Proteomes" id="UP000640274">
    <property type="component" value="Unassembled WGS sequence"/>
</dbReference>
<evidence type="ECO:0000256" key="1">
    <source>
        <dbReference type="ARBA" id="ARBA00004141"/>
    </source>
</evidence>
<dbReference type="RefSeq" id="WP_199018683.1">
    <property type="nucleotide sequence ID" value="NZ_JAELUP010000020.1"/>
</dbReference>